<proteinExistence type="inferred from homology"/>
<reference evidence="13 14" key="1">
    <citation type="submission" date="2017-08" db="EMBL/GenBank/DDBJ databases">
        <title>Halovibrio sewagensis sp. nov., isolated from wastewater of high salinity.</title>
        <authorList>
            <person name="Dong X."/>
            <person name="Zhang G."/>
        </authorList>
    </citation>
    <scope>NUCLEOTIDE SEQUENCE [LARGE SCALE GENOMIC DNA]</scope>
    <source>
        <strain evidence="13 14">YL5-2</strain>
    </source>
</reference>
<dbReference type="InterPro" id="IPR004412">
    <property type="entry name" value="GatA"/>
</dbReference>
<protein>
    <recommendedName>
        <fullName evidence="4 10">Glutamyl-tRNA(Gln) amidotransferase subunit A</fullName>
        <shortName evidence="10">Glu-ADT subunit A</shortName>
        <ecNumber evidence="3 10">6.3.5.7</ecNumber>
    </recommendedName>
</protein>
<keyword evidence="13" id="KW-0808">Transferase</keyword>
<dbReference type="SUPFAM" id="SSF75304">
    <property type="entry name" value="Amidase signature (AS) enzymes"/>
    <property type="match status" value="1"/>
</dbReference>
<dbReference type="Pfam" id="PF01425">
    <property type="entry name" value="Amidase"/>
    <property type="match status" value="1"/>
</dbReference>
<evidence type="ECO:0000256" key="9">
    <source>
        <dbReference type="ARBA" id="ARBA00047407"/>
    </source>
</evidence>
<dbReference type="GO" id="GO:0006412">
    <property type="term" value="P:translation"/>
    <property type="evidence" value="ECO:0007669"/>
    <property type="project" value="UniProtKB-UniRule"/>
</dbReference>
<comment type="subunit">
    <text evidence="2 10">Heterotrimer of A, B and C subunits.</text>
</comment>
<accession>A0A2A2F1B0</accession>
<organism evidence="13 14">
    <name type="scientific">Halovibrio salipaludis</name>
    <dbReference type="NCBI Taxonomy" id="2032626"/>
    <lineage>
        <taxon>Bacteria</taxon>
        <taxon>Pseudomonadati</taxon>
        <taxon>Pseudomonadota</taxon>
        <taxon>Gammaproteobacteria</taxon>
        <taxon>Oceanospirillales</taxon>
        <taxon>Halomonadaceae</taxon>
        <taxon>Halovibrio</taxon>
    </lineage>
</organism>
<dbReference type="EMBL" id="NSKD01000007">
    <property type="protein sequence ID" value="PAU78728.1"/>
    <property type="molecule type" value="Genomic_DNA"/>
</dbReference>
<dbReference type="InterPro" id="IPR036928">
    <property type="entry name" value="AS_sf"/>
</dbReference>
<evidence type="ECO:0000256" key="6">
    <source>
        <dbReference type="ARBA" id="ARBA00022741"/>
    </source>
</evidence>
<evidence type="ECO:0000256" key="3">
    <source>
        <dbReference type="ARBA" id="ARBA00012739"/>
    </source>
</evidence>
<evidence type="ECO:0000313" key="14">
    <source>
        <dbReference type="Proteomes" id="UP000218896"/>
    </source>
</evidence>
<comment type="caution">
    <text evidence="13">The sequence shown here is derived from an EMBL/GenBank/DDBJ whole genome shotgun (WGS) entry which is preliminary data.</text>
</comment>
<name>A0A2A2F1B0_9GAMM</name>
<dbReference type="OrthoDB" id="8872210at2"/>
<feature type="active site" description="Charge relay system" evidence="10">
    <location>
        <position position="76"/>
    </location>
</feature>
<dbReference type="GO" id="GO:0005524">
    <property type="term" value="F:ATP binding"/>
    <property type="evidence" value="ECO:0007669"/>
    <property type="project" value="UniProtKB-KW"/>
</dbReference>
<dbReference type="NCBIfam" id="TIGR00132">
    <property type="entry name" value="gatA"/>
    <property type="match status" value="1"/>
</dbReference>
<evidence type="ECO:0000256" key="1">
    <source>
        <dbReference type="ARBA" id="ARBA00008069"/>
    </source>
</evidence>
<evidence type="ECO:0000256" key="10">
    <source>
        <dbReference type="HAMAP-Rule" id="MF_00120"/>
    </source>
</evidence>
<dbReference type="EC" id="6.3.5.7" evidence="3 10"/>
<feature type="active site" description="Charge relay system" evidence="10">
    <location>
        <position position="151"/>
    </location>
</feature>
<dbReference type="GO" id="GO:0030956">
    <property type="term" value="C:glutamyl-tRNA(Gln) amidotransferase complex"/>
    <property type="evidence" value="ECO:0007669"/>
    <property type="project" value="InterPro"/>
</dbReference>
<dbReference type="PANTHER" id="PTHR11895:SF151">
    <property type="entry name" value="GLUTAMYL-TRNA(GLN) AMIDOTRANSFERASE SUBUNIT A"/>
    <property type="match status" value="1"/>
</dbReference>
<comment type="catalytic activity">
    <reaction evidence="9 10">
        <text>L-glutamyl-tRNA(Gln) + L-glutamine + ATP + H2O = L-glutaminyl-tRNA(Gln) + L-glutamate + ADP + phosphate + H(+)</text>
        <dbReference type="Rhea" id="RHEA:17521"/>
        <dbReference type="Rhea" id="RHEA-COMP:9681"/>
        <dbReference type="Rhea" id="RHEA-COMP:9684"/>
        <dbReference type="ChEBI" id="CHEBI:15377"/>
        <dbReference type="ChEBI" id="CHEBI:15378"/>
        <dbReference type="ChEBI" id="CHEBI:29985"/>
        <dbReference type="ChEBI" id="CHEBI:30616"/>
        <dbReference type="ChEBI" id="CHEBI:43474"/>
        <dbReference type="ChEBI" id="CHEBI:58359"/>
        <dbReference type="ChEBI" id="CHEBI:78520"/>
        <dbReference type="ChEBI" id="CHEBI:78521"/>
        <dbReference type="ChEBI" id="CHEBI:456216"/>
        <dbReference type="EC" id="6.3.5.7"/>
    </reaction>
</comment>
<sequence length="484" mass="52165">MHTSTLSELARALEAGETTSEALTRETLERIRAHDGRYNSFITVAEERALEQARAADKARTDGRAGPLTGIPFAHKDIFCTEDLLTTCGSRMLENFAPPYNSTVAQKLDDAGAVCVGKANMDEFAMGSSNETSYFGPVTNPWGDGLVPGGSSGGSAAAVAARLVPAATATDTGGSIRQPAALCGLTGLKPTYGRISRYGIIAFASSLDQAGTLTRDARDAALMLNTMAGFDPKDSTSLDREVPDYSASLENDLSGLRIGLPKEYFSDELSPAMAEQVRSAVREYEKLGATVKEITLPHSHLAVAAYYVIAPAEASANLSRFDGVRYGHRCDNPQDLNDLYLRSRSEGFGEEVKRRILVGTYALSAGFFDAYYLKAQKVRRLIQQDFTNAFNEVDLIMGPTSPSPAFAQGDKTDDPINMYLEDVFTIASNLAGLPAMSIPGGMVNNLPVGLQIIGNYFDEARMLNAAHRFQQVTDWHRQVAPNSA</sequence>
<dbReference type="AlphaFoldDB" id="A0A2A2F1B0"/>
<evidence type="ECO:0000256" key="8">
    <source>
        <dbReference type="ARBA" id="ARBA00022917"/>
    </source>
</evidence>
<evidence type="ECO:0000256" key="7">
    <source>
        <dbReference type="ARBA" id="ARBA00022840"/>
    </source>
</evidence>
<evidence type="ECO:0000256" key="4">
    <source>
        <dbReference type="ARBA" id="ARBA00014428"/>
    </source>
</evidence>
<dbReference type="Gene3D" id="3.90.1300.10">
    <property type="entry name" value="Amidase signature (AS) domain"/>
    <property type="match status" value="1"/>
</dbReference>
<dbReference type="PROSITE" id="PS00571">
    <property type="entry name" value="AMIDASES"/>
    <property type="match status" value="1"/>
</dbReference>
<dbReference type="InterPro" id="IPR020556">
    <property type="entry name" value="Amidase_CS"/>
</dbReference>
<evidence type="ECO:0000256" key="5">
    <source>
        <dbReference type="ARBA" id="ARBA00022598"/>
    </source>
</evidence>
<dbReference type="InterPro" id="IPR000120">
    <property type="entry name" value="Amidase"/>
</dbReference>
<keyword evidence="7 10" id="KW-0067">ATP-binding</keyword>
<gene>
    <name evidence="10" type="primary">gatA</name>
    <name evidence="13" type="ORF">CK501_13670</name>
</gene>
<feature type="region of interest" description="Disordered" evidence="11">
    <location>
        <begin position="1"/>
        <end position="20"/>
    </location>
</feature>
<evidence type="ECO:0000256" key="11">
    <source>
        <dbReference type="SAM" id="MobiDB-lite"/>
    </source>
</evidence>
<dbReference type="InterPro" id="IPR023631">
    <property type="entry name" value="Amidase_dom"/>
</dbReference>
<comment type="function">
    <text evidence="10">Allows the formation of correctly charged Gln-tRNA(Gln) through the transamidation of misacylated Glu-tRNA(Gln) in organisms which lack glutaminyl-tRNA synthetase. The reaction takes place in the presence of glutamine and ATP through an activated gamma-phospho-Glu-tRNA(Gln).</text>
</comment>
<evidence type="ECO:0000313" key="13">
    <source>
        <dbReference type="EMBL" id="PAU78728.1"/>
    </source>
</evidence>
<feature type="domain" description="Amidase" evidence="12">
    <location>
        <begin position="23"/>
        <end position="463"/>
    </location>
</feature>
<feature type="active site" description="Acyl-ester intermediate" evidence="10">
    <location>
        <position position="175"/>
    </location>
</feature>
<dbReference type="RefSeq" id="WP_095618298.1">
    <property type="nucleotide sequence ID" value="NZ_NSKD01000007.1"/>
</dbReference>
<dbReference type="GO" id="GO:0050567">
    <property type="term" value="F:glutaminyl-tRNA synthase (glutamine-hydrolyzing) activity"/>
    <property type="evidence" value="ECO:0007669"/>
    <property type="project" value="UniProtKB-UniRule"/>
</dbReference>
<keyword evidence="6 10" id="KW-0547">Nucleotide-binding</keyword>
<comment type="similarity">
    <text evidence="1 10">Belongs to the amidase family. GatA subfamily.</text>
</comment>
<evidence type="ECO:0000259" key="12">
    <source>
        <dbReference type="Pfam" id="PF01425"/>
    </source>
</evidence>
<dbReference type="GO" id="GO:0016740">
    <property type="term" value="F:transferase activity"/>
    <property type="evidence" value="ECO:0007669"/>
    <property type="project" value="UniProtKB-KW"/>
</dbReference>
<dbReference type="Proteomes" id="UP000218896">
    <property type="component" value="Unassembled WGS sequence"/>
</dbReference>
<dbReference type="PANTHER" id="PTHR11895">
    <property type="entry name" value="TRANSAMIDASE"/>
    <property type="match status" value="1"/>
</dbReference>
<keyword evidence="5 10" id="KW-0436">Ligase</keyword>
<keyword evidence="14" id="KW-1185">Reference proteome</keyword>
<dbReference type="HAMAP" id="MF_00120">
    <property type="entry name" value="GatA"/>
    <property type="match status" value="1"/>
</dbReference>
<evidence type="ECO:0000256" key="2">
    <source>
        <dbReference type="ARBA" id="ARBA00011123"/>
    </source>
</evidence>
<keyword evidence="8 10" id="KW-0648">Protein biosynthesis</keyword>